<dbReference type="KEGG" id="siv:SSIL_3778"/>
<dbReference type="STRING" id="1002809.SSIL_3778"/>
<dbReference type="PATRIC" id="fig|1002809.3.peg.3827"/>
<dbReference type="HOGENOM" id="CLU_1234342_0_0_9"/>
<dbReference type="EMBL" id="AP012157">
    <property type="protein sequence ID" value="BAK18201.1"/>
    <property type="molecule type" value="Genomic_DNA"/>
</dbReference>
<name>F2F8G5_SOLSS</name>
<sequence length="224" mass="26460">MIGGVMFLVLIIGIVMIFTSLLITKIRIWKPKRTFWFAAVYFSCGIMAFIYLLFVSGNVEKIASDKVLKEQMEETEQLEKDLKNRRFESLKEEHLKFTETFEAKEENIEIIRNETSYYLPVVISWTDSAENKIEASYYETPLYLNRVYISPYVKAPKIEWDDNKLYIIETETKITAKSMRLSMELLNSTEYESYNNPLNELIGKRILHLNVPKQFNIIDKDGWY</sequence>
<evidence type="ECO:0000256" key="1">
    <source>
        <dbReference type="SAM" id="Phobius"/>
    </source>
</evidence>
<evidence type="ECO:0000313" key="2">
    <source>
        <dbReference type="EMBL" id="BAK18201.1"/>
    </source>
</evidence>
<evidence type="ECO:0000313" key="3">
    <source>
        <dbReference type="Proteomes" id="UP000006691"/>
    </source>
</evidence>
<keyword evidence="1" id="KW-1133">Transmembrane helix</keyword>
<dbReference type="GO" id="GO:0016853">
    <property type="term" value="F:isomerase activity"/>
    <property type="evidence" value="ECO:0007669"/>
    <property type="project" value="UniProtKB-KW"/>
</dbReference>
<dbReference type="eggNOG" id="ENOG502ZXC7">
    <property type="taxonomic scope" value="Bacteria"/>
</dbReference>
<reference evidence="3" key="1">
    <citation type="submission" date="2011-04" db="EMBL/GenBank/DDBJ databases">
        <title>Genome sequence of Solibacillus silvestris StLB046.</title>
        <authorList>
            <person name="Morohoshi T."/>
            <person name="Someya N."/>
            <person name="Ikeda T."/>
        </authorList>
    </citation>
    <scope>NUCLEOTIDE SEQUENCE [LARGE SCALE GENOMIC DNA]</scope>
    <source>
        <strain evidence="3">StLB046</strain>
    </source>
</reference>
<dbReference type="AlphaFoldDB" id="F2F8G5"/>
<dbReference type="Proteomes" id="UP000006691">
    <property type="component" value="Chromosome"/>
</dbReference>
<proteinExistence type="predicted"/>
<accession>F2F8G5</accession>
<feature type="transmembrane region" description="Helical" evidence="1">
    <location>
        <begin position="35"/>
        <end position="54"/>
    </location>
</feature>
<keyword evidence="1" id="KW-0812">Transmembrane</keyword>
<gene>
    <name evidence="2" type="ordered locus">SSIL_3778</name>
</gene>
<keyword evidence="3" id="KW-1185">Reference proteome</keyword>
<protein>
    <submittedName>
        <fullName evidence="2">Glucose-6-phosphate isomerase</fullName>
    </submittedName>
</protein>
<organism evidence="2 3">
    <name type="scientific">Solibacillus silvestris (strain StLB046)</name>
    <name type="common">Bacillus silvestris</name>
    <dbReference type="NCBI Taxonomy" id="1002809"/>
    <lineage>
        <taxon>Bacteria</taxon>
        <taxon>Bacillati</taxon>
        <taxon>Bacillota</taxon>
        <taxon>Bacilli</taxon>
        <taxon>Bacillales</taxon>
        <taxon>Caryophanaceae</taxon>
        <taxon>Solibacillus</taxon>
    </lineage>
</organism>
<feature type="transmembrane region" description="Helical" evidence="1">
    <location>
        <begin position="6"/>
        <end position="23"/>
    </location>
</feature>
<reference evidence="2 3" key="2">
    <citation type="journal article" date="2012" name="J. Biosci. Bioeng.">
        <title>Complete genome sequence and characterization of the N-acylhomoserine lactone-degrading gene of the potato leaf-associated Solibacillus silvestris.</title>
        <authorList>
            <person name="Morohoshi T."/>
            <person name="Tominaga Y."/>
            <person name="Someya N."/>
            <person name="Ikeda T."/>
        </authorList>
    </citation>
    <scope>NUCLEOTIDE SEQUENCE [LARGE SCALE GENOMIC DNA]</scope>
    <source>
        <strain evidence="2 3">StLB046</strain>
    </source>
</reference>
<keyword evidence="1" id="KW-0472">Membrane</keyword>
<keyword evidence="2" id="KW-0413">Isomerase</keyword>